<name>A0A9P7S2V1_9AGAR</name>
<keyword evidence="1" id="KW-1133">Transmembrane helix</keyword>
<sequence length="385" mass="41885">MELFPSIGMQVLSSLIHFLGVTVVTHCLSRRLAAVDLSVSGIFALPWSRLCLLLIFLESWAFLCIGGVLIFGVGLDVTHSICHGAILLCIACYATSKLLIYCFLIERVHIVWTPAGATTTRFKSLVDILCYLTVAPYFAVIVLLVIGRISELRTEDQACVIGLKPLASIPLLSYDLYINLFLTALFLWPLLKNGHLSPNVKRLAVRTLIAAIASLTTSTVNIAILTARHGREYGWVCLGSCGADVIVNALALYWATIPRHRRQGAPIGSDDVELMFSLPKPTGRGASNAFVGNTPETATCNLLQELHSADHSTKNSQRRAMSIGQYKGSRLASPPPSQGIFKSVSRVLKRTETPRQDKQLPIEVNVSTHCQVDGESAIPPSKPGI</sequence>
<dbReference type="KEGG" id="more:E1B28_007760"/>
<dbReference type="PANTHER" id="PTHR38848:SF3">
    <property type="entry name" value="G-PROTEIN COUPLED RECEPTORS FAMILY 3 PROFILE DOMAIN-CONTAINING PROTEIN"/>
    <property type="match status" value="1"/>
</dbReference>
<feature type="transmembrane region" description="Helical" evidence="1">
    <location>
        <begin position="50"/>
        <end position="73"/>
    </location>
</feature>
<feature type="transmembrane region" description="Helical" evidence="1">
    <location>
        <begin position="6"/>
        <end position="29"/>
    </location>
</feature>
<dbReference type="RefSeq" id="XP_043010618.1">
    <property type="nucleotide sequence ID" value="XM_043152532.1"/>
</dbReference>
<evidence type="ECO:0008006" key="4">
    <source>
        <dbReference type="Google" id="ProtNLM"/>
    </source>
</evidence>
<dbReference type="OrthoDB" id="3210850at2759"/>
<evidence type="ECO:0000313" key="3">
    <source>
        <dbReference type="Proteomes" id="UP001049176"/>
    </source>
</evidence>
<keyword evidence="3" id="KW-1185">Reference proteome</keyword>
<proteinExistence type="predicted"/>
<feature type="transmembrane region" description="Helical" evidence="1">
    <location>
        <begin position="203"/>
        <end position="227"/>
    </location>
</feature>
<accession>A0A9P7S2V1</accession>
<dbReference type="AlphaFoldDB" id="A0A9P7S2V1"/>
<feature type="transmembrane region" description="Helical" evidence="1">
    <location>
        <begin position="171"/>
        <end position="191"/>
    </location>
</feature>
<dbReference type="EMBL" id="CM032184">
    <property type="protein sequence ID" value="KAG7094148.1"/>
    <property type="molecule type" value="Genomic_DNA"/>
</dbReference>
<protein>
    <recommendedName>
        <fullName evidence="4">Transmembrane protein</fullName>
    </recommendedName>
</protein>
<dbReference type="Proteomes" id="UP001049176">
    <property type="component" value="Chromosome 4"/>
</dbReference>
<organism evidence="2 3">
    <name type="scientific">Marasmius oreades</name>
    <name type="common">fairy-ring Marasmius</name>
    <dbReference type="NCBI Taxonomy" id="181124"/>
    <lineage>
        <taxon>Eukaryota</taxon>
        <taxon>Fungi</taxon>
        <taxon>Dikarya</taxon>
        <taxon>Basidiomycota</taxon>
        <taxon>Agaricomycotina</taxon>
        <taxon>Agaricomycetes</taxon>
        <taxon>Agaricomycetidae</taxon>
        <taxon>Agaricales</taxon>
        <taxon>Marasmiineae</taxon>
        <taxon>Marasmiaceae</taxon>
        <taxon>Marasmius</taxon>
    </lineage>
</organism>
<comment type="caution">
    <text evidence="2">The sequence shown here is derived from an EMBL/GenBank/DDBJ whole genome shotgun (WGS) entry which is preliminary data.</text>
</comment>
<reference evidence="2" key="1">
    <citation type="journal article" date="2021" name="Genome Biol. Evol.">
        <title>The assembled and annotated genome of the fairy-ring fungus Marasmius oreades.</title>
        <authorList>
            <person name="Hiltunen M."/>
            <person name="Ament-Velasquez S.L."/>
            <person name="Johannesson H."/>
        </authorList>
    </citation>
    <scope>NUCLEOTIDE SEQUENCE</scope>
    <source>
        <strain evidence="2">03SP1</strain>
    </source>
</reference>
<feature type="transmembrane region" description="Helical" evidence="1">
    <location>
        <begin position="85"/>
        <end position="104"/>
    </location>
</feature>
<keyword evidence="1" id="KW-0472">Membrane</keyword>
<keyword evidence="1" id="KW-0812">Transmembrane</keyword>
<gene>
    <name evidence="2" type="ORF">E1B28_007760</name>
</gene>
<feature type="transmembrane region" description="Helical" evidence="1">
    <location>
        <begin position="233"/>
        <end position="255"/>
    </location>
</feature>
<feature type="transmembrane region" description="Helical" evidence="1">
    <location>
        <begin position="125"/>
        <end position="146"/>
    </location>
</feature>
<evidence type="ECO:0000313" key="2">
    <source>
        <dbReference type="EMBL" id="KAG7094148.1"/>
    </source>
</evidence>
<dbReference type="PANTHER" id="PTHR38848">
    <property type="entry name" value="G-PROTEIN COUPLED RECEPTORS FAMILY 3 PROFILE DOMAIN-CONTAINING PROTEIN"/>
    <property type="match status" value="1"/>
</dbReference>
<dbReference type="GeneID" id="66076836"/>
<evidence type="ECO:0000256" key="1">
    <source>
        <dbReference type="SAM" id="Phobius"/>
    </source>
</evidence>